<name>A0ABT3RHN8_9BACT</name>
<dbReference type="EMBL" id="JAPFQO010000009">
    <property type="protein sequence ID" value="MCX2741016.1"/>
    <property type="molecule type" value="Genomic_DNA"/>
</dbReference>
<sequence length="463" mass="52528">MKRTLLAIPLLAAQLFYGCQTSSETSTSTTDASDSQADTTASADQILSDDELLTLVQKQTFQYFWDGAEPNSGLAPERIHMDGVYPQNDQTVVTTGATGFGLMAIVVGMERGFITREEGVKHLQKMMNFLEKADRFHGAWSHWIQGETGKVKPFGKKDNGGDLVETAFLVQGMLTVREYLKDGNEQEKALVAQIDKLWKEVDWNWYRNGKNVLYWHWSPEYNWEMNFPVTGYNECLIMYVLAASSPTHGVPAEVYHEGWAKNGAIKSDAKAYGRDVVLGHNGHEGTVGPMFWAHYSYLGLDPRGLKDKYADYWKLNQNHTMIQYDYCMDNPKDYEGYGKDMWGLTSSYSPNGYAGHSPKNDLGVIAPTAALSSYPYAKEESLRMMRHMYEDMRDKVWGEYGFYDAFSEEKNWYTQRYLGIDQGPIPVMIENGRTGLLWDLFMSAPEVQAGLKKLGFESPQLKK</sequence>
<protein>
    <submittedName>
        <fullName evidence="2">Beta-glucosidase</fullName>
    </submittedName>
</protein>
<comment type="caution">
    <text evidence="2">The sequence shown here is derived from an EMBL/GenBank/DDBJ whole genome shotgun (WGS) entry which is preliminary data.</text>
</comment>
<dbReference type="InterPro" id="IPR016883">
    <property type="entry name" value="UCP028431"/>
</dbReference>
<evidence type="ECO:0000313" key="3">
    <source>
        <dbReference type="Proteomes" id="UP001207228"/>
    </source>
</evidence>
<gene>
    <name evidence="2" type="ORF">OO017_13745</name>
</gene>
<keyword evidence="3" id="KW-1185">Reference proteome</keyword>
<evidence type="ECO:0000259" key="1">
    <source>
        <dbReference type="Pfam" id="PF10091"/>
    </source>
</evidence>
<feature type="domain" description="Glycoamylase-like" evidence="1">
    <location>
        <begin position="226"/>
        <end position="444"/>
    </location>
</feature>
<dbReference type="Pfam" id="PF10091">
    <property type="entry name" value="Glycoamylase"/>
    <property type="match status" value="1"/>
</dbReference>
<dbReference type="Gene3D" id="1.50.10.140">
    <property type="match status" value="1"/>
</dbReference>
<dbReference type="Proteomes" id="UP001207228">
    <property type="component" value="Unassembled WGS sequence"/>
</dbReference>
<reference evidence="2 3" key="1">
    <citation type="submission" date="2022-11" db="EMBL/GenBank/DDBJ databases">
        <title>The characterization of three novel Bacteroidetes species and genomic analysis of their roles in tidal elemental geochemical cycles.</title>
        <authorList>
            <person name="Ma K.-J."/>
        </authorList>
    </citation>
    <scope>NUCLEOTIDE SEQUENCE [LARGE SCALE GENOMIC DNA]</scope>
    <source>
        <strain evidence="2 3">M82</strain>
    </source>
</reference>
<accession>A0ABT3RHN8</accession>
<dbReference type="PROSITE" id="PS51257">
    <property type="entry name" value="PROKAR_LIPOPROTEIN"/>
    <property type="match status" value="1"/>
</dbReference>
<dbReference type="RefSeq" id="WP_266053104.1">
    <property type="nucleotide sequence ID" value="NZ_JAPFQO010000009.1"/>
</dbReference>
<evidence type="ECO:0000313" key="2">
    <source>
        <dbReference type="EMBL" id="MCX2741016.1"/>
    </source>
</evidence>
<dbReference type="InterPro" id="IPR019282">
    <property type="entry name" value="Glycoamylase-like_cons_dom"/>
</dbReference>
<organism evidence="2 3">
    <name type="scientific">Pontibacter anaerobius</name>
    <dbReference type="NCBI Taxonomy" id="2993940"/>
    <lineage>
        <taxon>Bacteria</taxon>
        <taxon>Pseudomonadati</taxon>
        <taxon>Bacteroidota</taxon>
        <taxon>Cytophagia</taxon>
        <taxon>Cytophagales</taxon>
        <taxon>Hymenobacteraceae</taxon>
        <taxon>Pontibacter</taxon>
    </lineage>
</organism>
<dbReference type="PIRSF" id="PIRSF028431">
    <property type="entry name" value="UCP028431"/>
    <property type="match status" value="1"/>
</dbReference>
<proteinExistence type="predicted"/>